<dbReference type="eggNOG" id="ENOG5033CEU">
    <property type="taxonomic scope" value="Bacteria"/>
</dbReference>
<reference evidence="3" key="1">
    <citation type="submission" date="2015-07" db="EMBL/GenBank/DDBJ databases">
        <title>Near-Complete Genome Sequence of the Cellulolytic Bacterium Bacteroides (Pseudobacteroides) cellulosolvens ATCC 35603.</title>
        <authorList>
            <person name="Dassa B."/>
            <person name="Utturkar S.M."/>
            <person name="Klingeman D.M."/>
            <person name="Hurt R.A."/>
            <person name="Keller M."/>
            <person name="Xu J."/>
            <person name="Reddy Y.H.K."/>
            <person name="Borovok I."/>
            <person name="Grinberg I.R."/>
            <person name="Lamed R."/>
            <person name="Zhivin O."/>
            <person name="Bayer E.A."/>
            <person name="Brown S.D."/>
        </authorList>
    </citation>
    <scope>NUCLEOTIDE SEQUENCE [LARGE SCALE GENOMIC DNA]</scope>
    <source>
        <strain evidence="3">DSM 2933</strain>
    </source>
</reference>
<dbReference type="EMBL" id="LGTC01000001">
    <property type="protein sequence ID" value="KNY26817.1"/>
    <property type="molecule type" value="Genomic_DNA"/>
</dbReference>
<evidence type="ECO:0000259" key="1">
    <source>
        <dbReference type="Pfam" id="PF14436"/>
    </source>
</evidence>
<organism evidence="2 3">
    <name type="scientific">Pseudobacteroides cellulosolvens ATCC 35603 = DSM 2933</name>
    <dbReference type="NCBI Taxonomy" id="398512"/>
    <lineage>
        <taxon>Bacteria</taxon>
        <taxon>Bacillati</taxon>
        <taxon>Bacillota</taxon>
        <taxon>Clostridia</taxon>
        <taxon>Eubacteriales</taxon>
        <taxon>Oscillospiraceae</taxon>
        <taxon>Pseudobacteroides</taxon>
    </lineage>
</organism>
<dbReference type="GO" id="GO:0004519">
    <property type="term" value="F:endonuclease activity"/>
    <property type="evidence" value="ECO:0007669"/>
    <property type="project" value="InterPro"/>
</dbReference>
<keyword evidence="3" id="KW-1185">Reference proteome</keyword>
<dbReference type="OrthoDB" id="2986766at2"/>
<dbReference type="InterPro" id="IPR029501">
    <property type="entry name" value="EndoU_bac"/>
</dbReference>
<protein>
    <recommendedName>
        <fullName evidence="1">Bacterial EndoU nuclease domain-containing protein</fullName>
    </recommendedName>
</protein>
<proteinExistence type="predicted"/>
<sequence>MAVGDQAVSGEKCRLNEVLTDLYKNKDQRSIKSMEEDIKERLKVMNGVQMKAALNDIFSEVLPKVDDKDIDDIVKAILNDTIKNLLKCGKTPNDLMKMGYSVDDLVSAGIDPNVLPGYQHLVEGEGLIRKSAQVKGAHNMEEFYKALKEDANSLGLDFCSYEEFCEAVGDGSKSVGGVYNIRITRNLNVDGIYEVEYDIPKVNGNTNPIKVLYDDGVIQSKPANDVKTVYDPKIYSDAEIYTMGKHLLEDQIAKGNISGRYVTGTINNIKFLGYLDDAGNLTNFHPVIK</sequence>
<dbReference type="CDD" id="cd20686">
    <property type="entry name" value="CdiA-CT_Ec-like"/>
    <property type="match status" value="1"/>
</dbReference>
<dbReference type="Proteomes" id="UP000036923">
    <property type="component" value="Unassembled WGS sequence"/>
</dbReference>
<evidence type="ECO:0000313" key="3">
    <source>
        <dbReference type="Proteomes" id="UP000036923"/>
    </source>
</evidence>
<evidence type="ECO:0000313" key="2">
    <source>
        <dbReference type="EMBL" id="KNY26817.1"/>
    </source>
</evidence>
<dbReference type="RefSeq" id="WP_152965973.1">
    <property type="nucleotide sequence ID" value="NZ_KN050764.1"/>
</dbReference>
<dbReference type="AlphaFoldDB" id="A0A0L6JN74"/>
<accession>A0A0L6JN74</accession>
<feature type="domain" description="Bacterial EndoU nuclease" evidence="1">
    <location>
        <begin position="119"/>
        <end position="286"/>
    </location>
</feature>
<comment type="caution">
    <text evidence="2">The sequence shown here is derived from an EMBL/GenBank/DDBJ whole genome shotgun (WGS) entry which is preliminary data.</text>
</comment>
<dbReference type="Pfam" id="PF14436">
    <property type="entry name" value="EndoU_bacteria"/>
    <property type="match status" value="1"/>
</dbReference>
<name>A0A0L6JN74_9FIRM</name>
<gene>
    <name evidence="2" type="ORF">Bccel_2082</name>
</gene>